<reference evidence="1" key="1">
    <citation type="journal article" date="2019" name="Plant J.">
        <title>Chlorella vulgaris genome assembly and annotation reveals the molecular basis for metabolic acclimation to high light conditions.</title>
        <authorList>
            <person name="Cecchin M."/>
            <person name="Marcolungo L."/>
            <person name="Rossato M."/>
            <person name="Girolomoni L."/>
            <person name="Cosentino E."/>
            <person name="Cuine S."/>
            <person name="Li-Beisson Y."/>
            <person name="Delledonne M."/>
            <person name="Ballottari M."/>
        </authorList>
    </citation>
    <scope>NUCLEOTIDE SEQUENCE</scope>
    <source>
        <strain evidence="1">211/11P</strain>
    </source>
</reference>
<comment type="caution">
    <text evidence="1">The sequence shown here is derived from an EMBL/GenBank/DDBJ whole genome shotgun (WGS) entry which is preliminary data.</text>
</comment>
<keyword evidence="2" id="KW-1185">Reference proteome</keyword>
<evidence type="ECO:0000313" key="2">
    <source>
        <dbReference type="Proteomes" id="UP001055712"/>
    </source>
</evidence>
<organism evidence="1 2">
    <name type="scientific">Chlorella vulgaris</name>
    <name type="common">Green alga</name>
    <dbReference type="NCBI Taxonomy" id="3077"/>
    <lineage>
        <taxon>Eukaryota</taxon>
        <taxon>Viridiplantae</taxon>
        <taxon>Chlorophyta</taxon>
        <taxon>core chlorophytes</taxon>
        <taxon>Trebouxiophyceae</taxon>
        <taxon>Chlorellales</taxon>
        <taxon>Chlorellaceae</taxon>
        <taxon>Chlorella clade</taxon>
        <taxon>Chlorella</taxon>
    </lineage>
</organism>
<proteinExistence type="predicted"/>
<name>A0A9D4TJP0_CHLVU</name>
<sequence length="214" mass="21744">MRGLGHAARVIGGVHATQLASALSTWLASVTCSVASASAGNVAFQPPLTTLAAPALWHGLHSSSSSGSSSCGISAAPAAAAGATEAAPEPAAGAEAREAAPSAQATPIVDLEAKLALLEGVGIGGTDAAQRYAPFLCSPTHHIAVRLAFLAARGKLRHPPRLWQVICPSDAELCKLHGQELAQLAAFKSSHLASQAWHAFCRQHNVQHAGPDPV</sequence>
<dbReference type="EMBL" id="SIDB01000010">
    <property type="protein sequence ID" value="KAI3427305.1"/>
    <property type="molecule type" value="Genomic_DNA"/>
</dbReference>
<protein>
    <submittedName>
        <fullName evidence="1">Uncharacterized protein</fullName>
    </submittedName>
</protein>
<evidence type="ECO:0000313" key="1">
    <source>
        <dbReference type="EMBL" id="KAI3427305.1"/>
    </source>
</evidence>
<gene>
    <name evidence="1" type="ORF">D9Q98_010222</name>
</gene>
<dbReference type="Proteomes" id="UP001055712">
    <property type="component" value="Unassembled WGS sequence"/>
</dbReference>
<dbReference type="OrthoDB" id="514808at2759"/>
<dbReference type="AlphaFoldDB" id="A0A9D4TJP0"/>
<reference evidence="1" key="2">
    <citation type="submission" date="2020-11" db="EMBL/GenBank/DDBJ databases">
        <authorList>
            <person name="Cecchin M."/>
            <person name="Marcolungo L."/>
            <person name="Rossato M."/>
            <person name="Girolomoni L."/>
            <person name="Cosentino E."/>
            <person name="Cuine S."/>
            <person name="Li-Beisson Y."/>
            <person name="Delledonne M."/>
            <person name="Ballottari M."/>
        </authorList>
    </citation>
    <scope>NUCLEOTIDE SEQUENCE</scope>
    <source>
        <strain evidence="1">211/11P</strain>
        <tissue evidence="1">Whole cell</tissue>
    </source>
</reference>
<accession>A0A9D4TJP0</accession>